<dbReference type="InterPro" id="IPR011893">
    <property type="entry name" value="Selenoprotein_Rdx-typ"/>
</dbReference>
<evidence type="ECO:0000256" key="3">
    <source>
        <dbReference type="ARBA" id="ARBA00023284"/>
    </source>
</evidence>
<evidence type="ECO:0000313" key="7">
    <source>
        <dbReference type="Proteomes" id="UP000314980"/>
    </source>
</evidence>
<dbReference type="GO" id="GO:0005789">
    <property type="term" value="C:endoplasmic reticulum membrane"/>
    <property type="evidence" value="ECO:0007669"/>
    <property type="project" value="TreeGrafter"/>
</dbReference>
<evidence type="ECO:0000256" key="4">
    <source>
        <dbReference type="RuleBase" id="RU362086"/>
    </source>
</evidence>
<evidence type="ECO:0000256" key="2">
    <source>
        <dbReference type="ARBA" id="ARBA00022729"/>
    </source>
</evidence>
<dbReference type="Ensembl" id="ENSLCAT00010001162.1">
    <property type="protein sequence ID" value="ENSLCAP00010001103.1"/>
    <property type="gene ID" value="ENSLCAG00010000680.1"/>
</dbReference>
<keyword evidence="3 4" id="KW-0676">Redox-active center</keyword>
<keyword evidence="7" id="KW-1185">Reference proteome</keyword>
<reference evidence="6" key="2">
    <citation type="submission" date="2025-08" db="UniProtKB">
        <authorList>
            <consortium name="Ensembl"/>
        </authorList>
    </citation>
    <scope>IDENTIFICATION</scope>
</reference>
<dbReference type="Proteomes" id="UP000314980">
    <property type="component" value="Unassembled WGS sequence"/>
</dbReference>
<dbReference type="SUPFAM" id="SSF52833">
    <property type="entry name" value="Thioredoxin-like"/>
    <property type="match status" value="1"/>
</dbReference>
<organism evidence="6 7">
    <name type="scientific">Lates calcarifer</name>
    <name type="common">Barramundi</name>
    <name type="synonym">Holocentrus calcarifer</name>
    <dbReference type="NCBI Taxonomy" id="8187"/>
    <lineage>
        <taxon>Eukaryota</taxon>
        <taxon>Metazoa</taxon>
        <taxon>Chordata</taxon>
        <taxon>Craniata</taxon>
        <taxon>Vertebrata</taxon>
        <taxon>Euteleostomi</taxon>
        <taxon>Actinopterygii</taxon>
        <taxon>Neopterygii</taxon>
        <taxon>Teleostei</taxon>
        <taxon>Neoteleostei</taxon>
        <taxon>Acanthomorphata</taxon>
        <taxon>Carangaria</taxon>
        <taxon>Carangaria incertae sedis</taxon>
        <taxon>Centropomidae</taxon>
        <taxon>Lates</taxon>
    </lineage>
</organism>
<comment type="similarity">
    <text evidence="1 4">Belongs to the SelWTH family. Selenoprotein T subfamily.</text>
</comment>
<dbReference type="PANTHER" id="PTHR13544">
    <property type="entry name" value="SELENOPROTEIN T"/>
    <property type="match status" value="1"/>
</dbReference>
<evidence type="ECO:0000256" key="5">
    <source>
        <dbReference type="SAM" id="MobiDB-lite"/>
    </source>
</evidence>
<reference evidence="7" key="1">
    <citation type="submission" date="2015-09" db="EMBL/GenBank/DDBJ databases">
        <authorList>
            <person name="Sai Rama Sridatta P."/>
        </authorList>
    </citation>
    <scope>NUCLEOTIDE SEQUENCE [LARGE SCALE GENOMIC DNA]</scope>
</reference>
<dbReference type="AlphaFoldDB" id="A0A4W6BKL3"/>
<dbReference type="PANTHER" id="PTHR13544:SF6">
    <property type="entry name" value="SELENOPROTEIN T2"/>
    <property type="match status" value="1"/>
</dbReference>
<sequence>MAEYSQTGLLAALLVFTALTVRDVYLGRSSLQRGHPSADSPELSRADTEPGKPTKSSLYTGPVLRFQYCKLFQDYSHTINKLYPDIRIEGENYPPTPFNRCVGNLISYLKLLSILLIVSGQNPFLLLGLQTPRAWTWSQDNKVPIFSCIMAFFLCNMMETHFLSTGAFEVTLNDVPVWSKLQSGYVPNIQEICQISRHPAEDEPGGSHDLLLHLELHSQVNTHK</sequence>
<dbReference type="InterPro" id="IPR019389">
    <property type="entry name" value="Selenoprotein_T"/>
</dbReference>
<feature type="region of interest" description="Disordered" evidence="5">
    <location>
        <begin position="31"/>
        <end position="56"/>
    </location>
</feature>
<name>A0A4W6BKL3_LATCA</name>
<dbReference type="FunCoup" id="A0A4W6BKL3">
    <property type="interactions" value="136"/>
</dbReference>
<keyword evidence="4" id="KW-0712">Selenocysteine</keyword>
<keyword evidence="2" id="KW-0732">Signal</keyword>
<dbReference type="STRING" id="8187.ENSLCAP00010001103"/>
<dbReference type="GeneTree" id="ENSGT00390000011725"/>
<dbReference type="Pfam" id="PF10262">
    <property type="entry name" value="Rdx"/>
    <property type="match status" value="1"/>
</dbReference>
<dbReference type="InterPro" id="IPR036249">
    <property type="entry name" value="Thioredoxin-like_sf"/>
</dbReference>
<proteinExistence type="inferred from homology"/>
<dbReference type="GO" id="GO:0004791">
    <property type="term" value="F:thioredoxin-disulfide reductase (NADPH) activity"/>
    <property type="evidence" value="ECO:0007669"/>
    <property type="project" value="TreeGrafter"/>
</dbReference>
<dbReference type="NCBIfam" id="TIGR02174">
    <property type="entry name" value="CXXU_selWTH"/>
    <property type="match status" value="1"/>
</dbReference>
<protein>
    <recommendedName>
        <fullName evidence="4">Selenoprotein T</fullName>
    </recommendedName>
</protein>
<dbReference type="GO" id="GO:0045454">
    <property type="term" value="P:cell redox homeostasis"/>
    <property type="evidence" value="ECO:0007669"/>
    <property type="project" value="TreeGrafter"/>
</dbReference>
<reference evidence="6" key="3">
    <citation type="submission" date="2025-09" db="UniProtKB">
        <authorList>
            <consortium name="Ensembl"/>
        </authorList>
    </citation>
    <scope>IDENTIFICATION</scope>
</reference>
<dbReference type="Gene3D" id="3.40.30.10">
    <property type="entry name" value="Glutaredoxin"/>
    <property type="match status" value="1"/>
</dbReference>
<evidence type="ECO:0000313" key="6">
    <source>
        <dbReference type="Ensembl" id="ENSLCAP00010001103.1"/>
    </source>
</evidence>
<evidence type="ECO:0000256" key="1">
    <source>
        <dbReference type="ARBA" id="ARBA00007551"/>
    </source>
</evidence>
<feature type="compositionally biased region" description="Basic and acidic residues" evidence="5">
    <location>
        <begin position="42"/>
        <end position="52"/>
    </location>
</feature>
<accession>A0A4W6BKL3</accession>
<dbReference type="InParanoid" id="A0A4W6BKL3"/>